<dbReference type="Proteomes" id="UP001144036">
    <property type="component" value="Unassembled WGS sequence"/>
</dbReference>
<comment type="caution">
    <text evidence="2">The sequence shown here is derived from an EMBL/GenBank/DDBJ whole genome shotgun (WGS) entry which is preliminary data.</text>
</comment>
<feature type="region of interest" description="Disordered" evidence="1">
    <location>
        <begin position="295"/>
        <end position="333"/>
    </location>
</feature>
<gene>
    <name evidence="2" type="ORF">OUY22_33080</name>
</gene>
<dbReference type="RefSeq" id="WP_270159200.1">
    <property type="nucleotide sequence ID" value="NZ_JAPNNL010000219.1"/>
</dbReference>
<dbReference type="Pfam" id="PF17914">
    <property type="entry name" value="HopA1"/>
    <property type="match status" value="1"/>
</dbReference>
<evidence type="ECO:0000313" key="3">
    <source>
        <dbReference type="Proteomes" id="UP001144036"/>
    </source>
</evidence>
<organism evidence="2 3">
    <name type="scientific">Nonomuraea corallina</name>
    <dbReference type="NCBI Taxonomy" id="2989783"/>
    <lineage>
        <taxon>Bacteria</taxon>
        <taxon>Bacillati</taxon>
        <taxon>Actinomycetota</taxon>
        <taxon>Actinomycetes</taxon>
        <taxon>Streptosporangiales</taxon>
        <taxon>Streptosporangiaceae</taxon>
        <taxon>Nonomuraea</taxon>
    </lineage>
</organism>
<reference evidence="2" key="1">
    <citation type="submission" date="2022-11" db="EMBL/GenBank/DDBJ databases">
        <title>Nonomuraea corallina sp. nov., a new species of the genus Nonomuraea isolated from sea side sediment in Thai sea.</title>
        <authorList>
            <person name="Ngamcharungchit C."/>
            <person name="Matsumoto A."/>
            <person name="Suriyachadkun C."/>
            <person name="Panbangred W."/>
            <person name="Inahashi Y."/>
            <person name="Intra B."/>
        </authorList>
    </citation>
    <scope>NUCLEOTIDE SEQUENCE</scope>
    <source>
        <strain evidence="2">MCN248</strain>
    </source>
</reference>
<dbReference type="EMBL" id="JAPNNL010000219">
    <property type="protein sequence ID" value="MDA0638267.1"/>
    <property type="molecule type" value="Genomic_DNA"/>
</dbReference>
<dbReference type="InterPro" id="IPR040871">
    <property type="entry name" value="HopA1"/>
</dbReference>
<accession>A0ABT4SM09</accession>
<keyword evidence="3" id="KW-1185">Reference proteome</keyword>
<sequence length="333" mass="34857">MRQHLGRVRVAADLTSATVDGREVTASGPKALRKALADALYEALHTGATPKEDLPRRPPSDPAFEQVLRATVPHSGTRVLAPVEPGAPHVVRLGGVRVLVPEPETAVGGETGQRPDAAVTGEAGKTRWVTLPSVMPALSPGFLLVNGSAGHGLDEGACVRVYAGAERPDAAPGLWGAVLARLEDLGLPYRAKVLSIRGHYPRRDSIVVYLGPRSWHAVPEIARAATAAGGLRPDLSAYVAPLGPGLGWAWEPHDPRPGMRGLSFGEHRSHAVAAGLLAHAEHGGDLEQAVDEELRAAGITPDAPYRNLASPPLPFETSGPATGPGSHKIQERG</sequence>
<name>A0ABT4SM09_9ACTN</name>
<evidence type="ECO:0000256" key="1">
    <source>
        <dbReference type="SAM" id="MobiDB-lite"/>
    </source>
</evidence>
<protein>
    <submittedName>
        <fullName evidence="2">T3SS effector HopA1 family protein</fullName>
    </submittedName>
</protein>
<evidence type="ECO:0000313" key="2">
    <source>
        <dbReference type="EMBL" id="MDA0638267.1"/>
    </source>
</evidence>
<proteinExistence type="predicted"/>